<evidence type="ECO:0000313" key="2">
    <source>
        <dbReference type="EMBL" id="PAV19663.1"/>
    </source>
</evidence>
<feature type="transmembrane region" description="Helical" evidence="1">
    <location>
        <begin position="81"/>
        <end position="102"/>
    </location>
</feature>
<sequence>MYRLDTSESLQTETNIGPILVCIAYILVSSTLLAGLFYVWSYLTHSNYHALRFPVFYGTLSNVLSIILLAVSTIYPSVLVYISLYIIMSWLYTIGLILNLIAGLRR</sequence>
<feature type="transmembrane region" description="Helical" evidence="1">
    <location>
        <begin position="55"/>
        <end position="75"/>
    </location>
</feature>
<keyword evidence="1" id="KW-1133">Transmembrane helix</keyword>
<organism evidence="2 3">
    <name type="scientific">Pyrrhoderma noxium</name>
    <dbReference type="NCBI Taxonomy" id="2282107"/>
    <lineage>
        <taxon>Eukaryota</taxon>
        <taxon>Fungi</taxon>
        <taxon>Dikarya</taxon>
        <taxon>Basidiomycota</taxon>
        <taxon>Agaricomycotina</taxon>
        <taxon>Agaricomycetes</taxon>
        <taxon>Hymenochaetales</taxon>
        <taxon>Hymenochaetaceae</taxon>
        <taxon>Pyrrhoderma</taxon>
    </lineage>
</organism>
<name>A0A286UJ61_9AGAM</name>
<gene>
    <name evidence="2" type="ORF">PNOK_0459700</name>
</gene>
<protein>
    <submittedName>
        <fullName evidence="2">Uncharacterized protein</fullName>
    </submittedName>
</protein>
<accession>A0A286UJ61</accession>
<comment type="caution">
    <text evidence="2">The sequence shown here is derived from an EMBL/GenBank/DDBJ whole genome shotgun (WGS) entry which is preliminary data.</text>
</comment>
<dbReference type="Proteomes" id="UP000217199">
    <property type="component" value="Unassembled WGS sequence"/>
</dbReference>
<keyword evidence="1" id="KW-0472">Membrane</keyword>
<dbReference type="AlphaFoldDB" id="A0A286UJ61"/>
<dbReference type="InParanoid" id="A0A286UJ61"/>
<proteinExistence type="predicted"/>
<feature type="transmembrane region" description="Helical" evidence="1">
    <location>
        <begin position="16"/>
        <end position="43"/>
    </location>
</feature>
<dbReference type="EMBL" id="NBII01000004">
    <property type="protein sequence ID" value="PAV19663.1"/>
    <property type="molecule type" value="Genomic_DNA"/>
</dbReference>
<evidence type="ECO:0000256" key="1">
    <source>
        <dbReference type="SAM" id="Phobius"/>
    </source>
</evidence>
<evidence type="ECO:0000313" key="3">
    <source>
        <dbReference type="Proteomes" id="UP000217199"/>
    </source>
</evidence>
<keyword evidence="3" id="KW-1185">Reference proteome</keyword>
<reference evidence="2 3" key="1">
    <citation type="journal article" date="2017" name="Mol. Ecol.">
        <title>Comparative and population genomic landscape of Phellinus noxius: A hypervariable fungus causing root rot in trees.</title>
        <authorList>
            <person name="Chung C.L."/>
            <person name="Lee T.J."/>
            <person name="Akiba M."/>
            <person name="Lee H.H."/>
            <person name="Kuo T.H."/>
            <person name="Liu D."/>
            <person name="Ke H.M."/>
            <person name="Yokoi T."/>
            <person name="Roa M.B."/>
            <person name="Lu M.J."/>
            <person name="Chang Y.Y."/>
            <person name="Ann P.J."/>
            <person name="Tsai J.N."/>
            <person name="Chen C.Y."/>
            <person name="Tzean S.S."/>
            <person name="Ota Y."/>
            <person name="Hattori T."/>
            <person name="Sahashi N."/>
            <person name="Liou R.F."/>
            <person name="Kikuchi T."/>
            <person name="Tsai I.J."/>
        </authorList>
    </citation>
    <scope>NUCLEOTIDE SEQUENCE [LARGE SCALE GENOMIC DNA]</scope>
    <source>
        <strain evidence="2 3">FFPRI411160</strain>
    </source>
</reference>
<keyword evidence="1" id="KW-0812">Transmembrane</keyword>